<dbReference type="EnsemblPlants" id="HORVU.MOREX.r3.5HG0514260.1">
    <property type="protein sequence ID" value="HORVU.MOREX.r3.5HG0514260.1.CDS1"/>
    <property type="gene ID" value="HORVU.MOREX.r3.5HG0514260"/>
</dbReference>
<keyword evidence="3" id="KW-1185">Reference proteome</keyword>
<proteinExistence type="predicted"/>
<reference evidence="3" key="1">
    <citation type="journal article" date="2012" name="Nature">
        <title>A physical, genetic and functional sequence assembly of the barley genome.</title>
        <authorList>
            <consortium name="The International Barley Genome Sequencing Consortium"/>
            <person name="Mayer K.F."/>
            <person name="Waugh R."/>
            <person name="Brown J.W."/>
            <person name="Schulman A."/>
            <person name="Langridge P."/>
            <person name="Platzer M."/>
            <person name="Fincher G.B."/>
            <person name="Muehlbauer G.J."/>
            <person name="Sato K."/>
            <person name="Close T.J."/>
            <person name="Wise R.P."/>
            <person name="Stein N."/>
        </authorList>
    </citation>
    <scope>NUCLEOTIDE SEQUENCE [LARGE SCALE GENOMIC DNA]</scope>
    <source>
        <strain evidence="3">cv. Morex</strain>
    </source>
</reference>
<dbReference type="Gramene" id="HORVU.MOREX.r3.5HG0514260.1">
    <property type="protein sequence ID" value="HORVU.MOREX.r3.5HG0514260.1.CDS1"/>
    <property type="gene ID" value="HORVU.MOREX.r3.5HG0514260"/>
</dbReference>
<name>A0A8I7BFG2_HORVV</name>
<evidence type="ECO:0000313" key="2">
    <source>
        <dbReference type="EnsemblPlants" id="HORVU.MOREX.r3.5HG0514260.1.CDS1"/>
    </source>
</evidence>
<gene>
    <name evidence="2" type="primary">LOC123398555</name>
</gene>
<dbReference type="AlphaFoldDB" id="A0A8I7BFG2"/>
<feature type="compositionally biased region" description="Acidic residues" evidence="1">
    <location>
        <begin position="108"/>
        <end position="120"/>
    </location>
</feature>
<protein>
    <submittedName>
        <fullName evidence="2">Uncharacterized protein</fullName>
    </submittedName>
</protein>
<sequence length="120" mass="13167">MLRRAASMLRGRAAWIPRRPVAAAAILVRRRPEPEARLRAADGRGYARMARRMPPTRPDGYSTSDGEADAYGYVEKDPEPAAADGEEDGTDGEGWEGFTLDLGAGSNVDDDDEEEEEEEK</sequence>
<reference evidence="2" key="2">
    <citation type="submission" date="2020-10" db="EMBL/GenBank/DDBJ databases">
        <authorList>
            <person name="Scholz U."/>
            <person name="Mascher M."/>
            <person name="Fiebig A."/>
        </authorList>
    </citation>
    <scope>NUCLEOTIDE SEQUENCE [LARGE SCALE GENOMIC DNA]</scope>
    <source>
        <strain evidence="2">cv. Morex</strain>
    </source>
</reference>
<reference evidence="2" key="3">
    <citation type="submission" date="2022-01" db="UniProtKB">
        <authorList>
            <consortium name="EnsemblPlants"/>
        </authorList>
    </citation>
    <scope>IDENTIFICATION</scope>
    <source>
        <strain evidence="2">subsp. vulgare</strain>
    </source>
</reference>
<accession>A0A8I7BFG2</accession>
<feature type="region of interest" description="Disordered" evidence="1">
    <location>
        <begin position="47"/>
        <end position="120"/>
    </location>
</feature>
<organism evidence="2 3">
    <name type="scientific">Hordeum vulgare subsp. vulgare</name>
    <name type="common">Domesticated barley</name>
    <dbReference type="NCBI Taxonomy" id="112509"/>
    <lineage>
        <taxon>Eukaryota</taxon>
        <taxon>Viridiplantae</taxon>
        <taxon>Streptophyta</taxon>
        <taxon>Embryophyta</taxon>
        <taxon>Tracheophyta</taxon>
        <taxon>Spermatophyta</taxon>
        <taxon>Magnoliopsida</taxon>
        <taxon>Liliopsida</taxon>
        <taxon>Poales</taxon>
        <taxon>Poaceae</taxon>
        <taxon>BOP clade</taxon>
        <taxon>Pooideae</taxon>
        <taxon>Triticodae</taxon>
        <taxon>Triticeae</taxon>
        <taxon>Hordeinae</taxon>
        <taxon>Hordeum</taxon>
    </lineage>
</organism>
<dbReference type="KEGG" id="hvg:123398555"/>
<dbReference type="RefSeq" id="XP_044948948.1">
    <property type="nucleotide sequence ID" value="XM_045093013.1"/>
</dbReference>
<feature type="compositionally biased region" description="Acidic residues" evidence="1">
    <location>
        <begin position="84"/>
        <end position="94"/>
    </location>
</feature>
<evidence type="ECO:0000256" key="1">
    <source>
        <dbReference type="SAM" id="MobiDB-lite"/>
    </source>
</evidence>
<dbReference type="Proteomes" id="UP000011116">
    <property type="component" value="Chromosome 5H"/>
</dbReference>
<dbReference type="GeneID" id="123398555"/>
<evidence type="ECO:0000313" key="3">
    <source>
        <dbReference type="Proteomes" id="UP000011116"/>
    </source>
</evidence>